<protein>
    <submittedName>
        <fullName evidence="2">Uncharacterized protein</fullName>
    </submittedName>
</protein>
<accession>A0A1V8SD60</accession>
<proteinExistence type="predicted"/>
<gene>
    <name evidence="2" type="ORF">B0A48_16896</name>
</gene>
<evidence type="ECO:0000256" key="1">
    <source>
        <dbReference type="SAM" id="MobiDB-lite"/>
    </source>
</evidence>
<reference evidence="3" key="1">
    <citation type="submission" date="2017-03" db="EMBL/GenBank/DDBJ databases">
        <title>Genomes of endolithic fungi from Antarctica.</title>
        <authorList>
            <person name="Coleine C."/>
            <person name="Masonjones S."/>
            <person name="Stajich J.E."/>
        </authorList>
    </citation>
    <scope>NUCLEOTIDE SEQUENCE [LARGE SCALE GENOMIC DNA]</scope>
    <source>
        <strain evidence="3">CCFEE 5527</strain>
    </source>
</reference>
<sequence length="464" mass="52135">MAQWWKLIDVDGRVEQKWFFATLPQELLDNIFQSPNDDAILCLALVSTSFYRLLFPRLRHAILRLSLPWPNAQVRSMGAPASSIDPTVNTRSGHRHLASRSPPRKSPGVIEARGYIAQNPLFCLVQGRHPEKIVLCGPADCPLTQLTHVFKEEGYARYRRTVGWLAVDPETTLPADIRRRGQDSVVMWRTVVPMMKRVSSLGQLIDVLRLGRMVEGAGLQGSIGAFIVLPPELVSAITVLLDRQAIVCLALTSSYFYRLLISSFRQAVIALTPAWAGDRIVHIGDYAESSPPTCPEFVCQPYKWTPQLSEAEQAKGEAAANPLYHLVPERQSDGAQVYGSSVSPLQALMYEFTEEDYDLCQRLIEQLTLPASGPVDNVLRNLDLREYVRLEVLPQSDDIEDLGHLIEVYITWTDSHSRVHDRVGCKGPWAGCRLDIIDTVDFEERHGWKDVTVEALGLEPAWME</sequence>
<comment type="caution">
    <text evidence="2">The sequence shown here is derived from an EMBL/GenBank/DDBJ whole genome shotgun (WGS) entry which is preliminary data.</text>
</comment>
<dbReference type="OrthoDB" id="2588098at2759"/>
<dbReference type="EMBL" id="NAJO01000058">
    <property type="protein sequence ID" value="OQN97092.1"/>
    <property type="molecule type" value="Genomic_DNA"/>
</dbReference>
<dbReference type="InParanoid" id="A0A1V8SD60"/>
<organism evidence="2 3">
    <name type="scientific">Cryoendolithus antarcticus</name>
    <dbReference type="NCBI Taxonomy" id="1507870"/>
    <lineage>
        <taxon>Eukaryota</taxon>
        <taxon>Fungi</taxon>
        <taxon>Dikarya</taxon>
        <taxon>Ascomycota</taxon>
        <taxon>Pezizomycotina</taxon>
        <taxon>Dothideomycetes</taxon>
        <taxon>Dothideomycetidae</taxon>
        <taxon>Cladosporiales</taxon>
        <taxon>Cladosporiaceae</taxon>
        <taxon>Cryoendolithus</taxon>
    </lineage>
</organism>
<feature type="region of interest" description="Disordered" evidence="1">
    <location>
        <begin position="78"/>
        <end position="106"/>
    </location>
</feature>
<evidence type="ECO:0000313" key="3">
    <source>
        <dbReference type="Proteomes" id="UP000192596"/>
    </source>
</evidence>
<dbReference type="AlphaFoldDB" id="A0A1V8SD60"/>
<dbReference type="Proteomes" id="UP000192596">
    <property type="component" value="Unassembled WGS sequence"/>
</dbReference>
<name>A0A1V8SD60_9PEZI</name>
<keyword evidence="3" id="KW-1185">Reference proteome</keyword>
<evidence type="ECO:0000313" key="2">
    <source>
        <dbReference type="EMBL" id="OQN97092.1"/>
    </source>
</evidence>